<name>A0ABT3N295_9GAMM</name>
<dbReference type="RefSeq" id="WP_262565505.1">
    <property type="nucleotide sequence ID" value="NZ_JAPFCC010000001.1"/>
</dbReference>
<dbReference type="Proteomes" id="UP001209854">
    <property type="component" value="Unassembled WGS sequence"/>
</dbReference>
<keyword evidence="1" id="KW-0175">Coiled coil</keyword>
<evidence type="ECO:0000313" key="3">
    <source>
        <dbReference type="Proteomes" id="UP001209854"/>
    </source>
</evidence>
<evidence type="ECO:0000256" key="1">
    <source>
        <dbReference type="SAM" id="Coils"/>
    </source>
</evidence>
<dbReference type="EMBL" id="JAPFCC010000001">
    <property type="protein sequence ID" value="MCW7555747.1"/>
    <property type="molecule type" value="Genomic_DNA"/>
</dbReference>
<evidence type="ECO:0000313" key="2">
    <source>
        <dbReference type="EMBL" id="MCW7555747.1"/>
    </source>
</evidence>
<organism evidence="2 3">
    <name type="scientific">Endozoicomonas gorgoniicola</name>
    <dbReference type="NCBI Taxonomy" id="1234144"/>
    <lineage>
        <taxon>Bacteria</taxon>
        <taxon>Pseudomonadati</taxon>
        <taxon>Pseudomonadota</taxon>
        <taxon>Gammaproteobacteria</taxon>
        <taxon>Oceanospirillales</taxon>
        <taxon>Endozoicomonadaceae</taxon>
        <taxon>Endozoicomonas</taxon>
    </lineage>
</organism>
<accession>A0ABT3N295</accession>
<proteinExistence type="predicted"/>
<keyword evidence="3" id="KW-1185">Reference proteome</keyword>
<feature type="coiled-coil region" evidence="1">
    <location>
        <begin position="62"/>
        <end position="96"/>
    </location>
</feature>
<protein>
    <submittedName>
        <fullName evidence="2">Uncharacterized protein</fullName>
    </submittedName>
</protein>
<comment type="caution">
    <text evidence="2">The sequence shown here is derived from an EMBL/GenBank/DDBJ whole genome shotgun (WGS) entry which is preliminary data.</text>
</comment>
<dbReference type="Gene3D" id="3.90.20.10">
    <property type="match status" value="1"/>
</dbReference>
<gene>
    <name evidence="2" type="ORF">NX722_24585</name>
</gene>
<sequence length="96" mass="11414">MQNNYLYEALVNAGTDAELAKQAASCDHCLQDIREHLYQVHIQAASMNNEILLLRRDVDERFKKVDERFEKVDARFDKLEERFDKLENMVQQLLDR</sequence>
<reference evidence="2 3" key="1">
    <citation type="submission" date="2022-10" db="EMBL/GenBank/DDBJ databases">
        <title>High-quality genome sequences of two octocoral-associated bacteria, Endozoicomonas euniceicola EF212 and Endozoicomonas gorgoniicola PS125.</title>
        <authorList>
            <person name="Chiou Y.-J."/>
            <person name="Chen Y.-H."/>
        </authorList>
    </citation>
    <scope>NUCLEOTIDE SEQUENCE [LARGE SCALE GENOMIC DNA]</scope>
    <source>
        <strain evidence="2 3">PS125</strain>
    </source>
</reference>